<evidence type="ECO:0000313" key="3">
    <source>
        <dbReference type="EMBL" id="KIW35015.1"/>
    </source>
</evidence>
<evidence type="ECO:0000256" key="2">
    <source>
        <dbReference type="SAM" id="MobiDB-lite"/>
    </source>
</evidence>
<keyword evidence="4" id="KW-1185">Reference proteome</keyword>
<dbReference type="Proteomes" id="UP000054466">
    <property type="component" value="Unassembled WGS sequence"/>
</dbReference>
<dbReference type="STRING" id="569365.A0A0D2CYQ4"/>
<dbReference type="AlphaFoldDB" id="A0A0D2CYQ4"/>
<sequence>MATVTMTKETTNGTTTGVNGHTNGSLISGDVEVSLNYYLDPSLGGITHYTPGSAGVYRRKFDTRKVVIHDMRGRESEFNIHKQSFEVAPFTTACKDFVDSEIKSVMYAEAQELLKKITGCTSVHTFSHLVRRDTAESNEATLAALEAAAGDKQIPDNQAMGKVVPARFAHIDQSPNGARRLLQDNLGADVAEKLAKTRWGIVNIWRPIKTIRRDPLALCDSRTIKDEELAIVKSTLPKKGSGQGYYDGVSKGDGFETLELRYGPDHDWWYVSELTPEEALVFKIFDSKRSVKGRSGHTSFIDPRTSQFATRESMELRSFVFYEDEPQED</sequence>
<evidence type="ECO:0000313" key="4">
    <source>
        <dbReference type="Proteomes" id="UP000054466"/>
    </source>
</evidence>
<evidence type="ECO:0008006" key="5">
    <source>
        <dbReference type="Google" id="ProtNLM"/>
    </source>
</evidence>
<dbReference type="VEuPathDB" id="FungiDB:PV07_01742"/>
<evidence type="ECO:0000256" key="1">
    <source>
        <dbReference type="ARBA" id="ARBA00023604"/>
    </source>
</evidence>
<proteinExistence type="inferred from homology"/>
<protein>
    <recommendedName>
        <fullName evidence="5">GA4 desaturase</fullName>
    </recommendedName>
</protein>
<accession>A0A0D2CYQ4</accession>
<organism evidence="3 4">
    <name type="scientific">Cladophialophora immunda</name>
    <dbReference type="NCBI Taxonomy" id="569365"/>
    <lineage>
        <taxon>Eukaryota</taxon>
        <taxon>Fungi</taxon>
        <taxon>Dikarya</taxon>
        <taxon>Ascomycota</taxon>
        <taxon>Pezizomycotina</taxon>
        <taxon>Eurotiomycetes</taxon>
        <taxon>Chaetothyriomycetidae</taxon>
        <taxon>Chaetothyriales</taxon>
        <taxon>Herpotrichiellaceae</taxon>
        <taxon>Cladophialophora</taxon>
    </lineage>
</organism>
<reference evidence="3 4" key="1">
    <citation type="submission" date="2015-01" db="EMBL/GenBank/DDBJ databases">
        <title>The Genome Sequence of Cladophialophora immunda CBS83496.</title>
        <authorList>
            <consortium name="The Broad Institute Genomics Platform"/>
            <person name="Cuomo C."/>
            <person name="de Hoog S."/>
            <person name="Gorbushina A."/>
            <person name="Stielow B."/>
            <person name="Teixiera M."/>
            <person name="Abouelleil A."/>
            <person name="Chapman S.B."/>
            <person name="Priest M."/>
            <person name="Young S.K."/>
            <person name="Wortman J."/>
            <person name="Nusbaum C."/>
            <person name="Birren B."/>
        </authorList>
    </citation>
    <scope>NUCLEOTIDE SEQUENCE [LARGE SCALE GENOMIC DNA]</scope>
    <source>
        <strain evidence="3 4">CBS 83496</strain>
    </source>
</reference>
<dbReference type="NCBIfam" id="NF041278">
    <property type="entry name" value="CmcJ_NvfI_EfuI"/>
    <property type="match status" value="1"/>
</dbReference>
<dbReference type="GO" id="GO:0016491">
    <property type="term" value="F:oxidoreductase activity"/>
    <property type="evidence" value="ECO:0007669"/>
    <property type="project" value="InterPro"/>
</dbReference>
<comment type="similarity">
    <text evidence="1">Belongs to the asaB hydroxylase/desaturase family.</text>
</comment>
<dbReference type="PANTHER" id="PTHR34598:SF3">
    <property type="entry name" value="OXIDOREDUCTASE AN1597"/>
    <property type="match status" value="1"/>
</dbReference>
<dbReference type="GeneID" id="27340936"/>
<name>A0A0D2CYQ4_9EURO</name>
<feature type="region of interest" description="Disordered" evidence="2">
    <location>
        <begin position="1"/>
        <end position="21"/>
    </location>
</feature>
<dbReference type="RefSeq" id="XP_016255231.1">
    <property type="nucleotide sequence ID" value="XM_016388303.1"/>
</dbReference>
<dbReference type="PANTHER" id="PTHR34598">
    <property type="entry name" value="BLL6449 PROTEIN"/>
    <property type="match status" value="1"/>
</dbReference>
<dbReference type="OrthoDB" id="412788at2759"/>
<dbReference type="HOGENOM" id="CLU_042688_2_0_1"/>
<dbReference type="EMBL" id="KN847040">
    <property type="protein sequence ID" value="KIW35015.1"/>
    <property type="molecule type" value="Genomic_DNA"/>
</dbReference>
<gene>
    <name evidence="3" type="ORF">PV07_01742</name>
</gene>
<dbReference type="InterPro" id="IPR044053">
    <property type="entry name" value="AsaB-like"/>
</dbReference>